<dbReference type="PROSITE" id="PS50110">
    <property type="entry name" value="RESPONSE_REGULATORY"/>
    <property type="match status" value="1"/>
</dbReference>
<keyword evidence="8" id="KW-0547">Nucleotide-binding</keyword>
<dbReference type="InterPro" id="IPR003594">
    <property type="entry name" value="HATPase_dom"/>
</dbReference>
<comment type="subcellular location">
    <subcellularLocation>
        <location evidence="2">Cell membrane</location>
        <topology evidence="2">Multi-pass membrane protein</topology>
    </subcellularLocation>
</comment>
<dbReference type="FunFam" id="1.10.287.130:FF:000003">
    <property type="entry name" value="Histidine kinase"/>
    <property type="match status" value="1"/>
</dbReference>
<evidence type="ECO:0000256" key="5">
    <source>
        <dbReference type="ARBA" id="ARBA00022553"/>
    </source>
</evidence>
<dbReference type="Pfam" id="PF00072">
    <property type="entry name" value="Response_reg"/>
    <property type="match status" value="1"/>
</dbReference>
<dbReference type="InterPro" id="IPR005467">
    <property type="entry name" value="His_kinase_dom"/>
</dbReference>
<feature type="compositionally biased region" description="Basic and acidic residues" evidence="15">
    <location>
        <begin position="2319"/>
        <end position="2329"/>
    </location>
</feature>
<keyword evidence="13" id="KW-0472">Membrane</keyword>
<dbReference type="SUPFAM" id="SSF55781">
    <property type="entry name" value="GAF domain-like"/>
    <property type="match status" value="1"/>
</dbReference>
<dbReference type="SUPFAM" id="SSF55874">
    <property type="entry name" value="ATPase domain of HSP90 chaperone/DNA topoisomerase II/histidine kinase"/>
    <property type="match status" value="1"/>
</dbReference>
<evidence type="ECO:0000259" key="16">
    <source>
        <dbReference type="PROSITE" id="PS50011"/>
    </source>
</evidence>
<feature type="domain" description="Histidine kinase" evidence="17">
    <location>
        <begin position="1790"/>
        <end position="2031"/>
    </location>
</feature>
<dbReference type="CDD" id="cd17546">
    <property type="entry name" value="REC_hyHK_CKI1_RcsC-like"/>
    <property type="match status" value="1"/>
</dbReference>
<keyword evidence="6" id="KW-0808">Transferase</keyword>
<dbReference type="SMART" id="SM00387">
    <property type="entry name" value="HATPase_c"/>
    <property type="match status" value="1"/>
</dbReference>
<feature type="compositionally biased region" description="Polar residues" evidence="15">
    <location>
        <begin position="14"/>
        <end position="29"/>
    </location>
</feature>
<feature type="compositionally biased region" description="Polar residues" evidence="15">
    <location>
        <begin position="2266"/>
        <end position="2285"/>
    </location>
</feature>
<dbReference type="Gene3D" id="3.40.50.300">
    <property type="entry name" value="P-loop containing nucleotide triphosphate hydrolases"/>
    <property type="match status" value="1"/>
</dbReference>
<evidence type="ECO:0000256" key="4">
    <source>
        <dbReference type="ARBA" id="ARBA00022475"/>
    </source>
</evidence>
<feature type="modified residue" description="4-aspartylphosphate" evidence="14">
    <location>
        <position position="2149"/>
    </location>
</feature>
<sequence>MANLNDSAIEEDLSPSSTYSQHQSLTAHGTQTQASSPIPSSSIITTTTLTSSFVESFEMGEAVRPAESTVPPDLFKQLNEIGGYTFDESKPPFHSSYDNWHVFGIRHGSRAKKRNKGGNPIFSPPIRESAFSAIANDNDEDIPVVARISRHTLRLEREFHIVNLLTKNSDPECKRVVRPFDLVYLPNSGLIVSIFESPGKDYQTGIVNLINTTASEPIPLPSFLDFAIGAAECLELLSSENIVHGEIRSDAFHFNRETGVVKLINFGSGPRSFDHGLSNATWQNVSKQVGIIDKLFFISPEQTGRMPAPPDARTDIYSTGILFYTLLTNQLVFDVGSPMEVVQSVLTRRVPHAHTRRVDVPETLSQIIIKMTNKQIDDRYHSASGLKYDLLQVQKHLGNPEVLKDFKLGTKDITSIFTLPATLVGRLDEQTEIIQVIERAARIREMKVRKLSQLLDSASETSSVDGDSESGYSKSKACDVIAISGTGGMGKSSLVTNVLVEARKRGYFASAKFDQSHKTPFAPVLRALNSIFEQILTESEDIVDDFRTQVRNAFIKQSLPLNRMKMDLPALEYILNTTQHANFSGFDMPEPRQVIAVRRGPSSRVSPSIKDAQGKTVDLKISSISVDVLRILAQSKFVCLWLDDLQFADDESLQLLASIVAANIRVCLILTYREGEVPATRLHEIVNPEKANVTRVVLGPLNEEAIIEYCKLALNQERNGVVPLVGTIQAKSGGSPFYMREMLSMLYRRGLLVFNRQNHRWEYDMDQIFKALEVDSPEDMANNRFIVKRLQELPYDTRAFLAWSSLLGTVFSFAHVKKLMENDERRKAQTPGAPKYKKAEIVNGLQTAIQACLVVATDDEDLFRFSHDRYLQAAAELAPEEDRALMHLNIARLLMDDQSKQATSLKDYAMCEHICEATDLLRERFPNRSAFRSTIIAAAKDAQQNCAYGIASRFYLNAIALLQENPWDDGQEDVDYHETLKLYPRAARALWHIGKNDQALELLDVVFKNARKPEETAKARMLCARILREEGHHLASTESFLKCLEVLSINFDRNPTWEGTDRKFQELLVELRQPSMKSRLSQMRPVTKRESIIGQALFEAVTTSYWADTLQFYGLVVLMVEILVRDGAYPQAGSGLTCFASIAARRFNLVHFACELGDVAHALIQLSDDQLQTARGVIMHCMSIKHLQAPIPAELAELEACASKVMRLGDKVQGAIALALTASLKLSCANDLHDVLAYCTSAFDQMPQWIECTEGMAIIYGVSQFVHALMGDNWTEEAHLCMSNVSFDSDRYARSLKAKGKATAFGSYIAYRTAAYYFFGHFKEAAADASECLDVSDKLLCTRQIRHIILFHALSRAEILRTDPPQSIREQYLRELREDLTMIEEWMIVSRVNYYAWARMLAAELYDVTSDFDNAALAYEEAINHAQGHGFCLAESLASELAAKSYYRRGLKRVACAFYQEAISGYHRLGAVGKANHLRDGFGRNLRRLQRTALVDQGCQTDTILRELLQASMQEESRALATTQNQGSAPVREFARRTDSFTSETDDDGQPIKLHIVLDALDLNSIIKSSQLIASEVKMDDLLTRMCEIVLDSAGSQADLAAIIVKDEDEDQFVVAAMGGPEFGAQSIKPGVKLGAMQAEISQQVILYALRTRKPLFVRNLVADERFSNPNKAWLEKNPQSKSVIALPIVHESLLGVLYVEGVVDALTDRNLLVLEYLTSQIGISIKNALLFQRIGKISIANHALIESQKEALANAKASEQKAKLATEEALKMMKLKEDASRAKSEFLANVSHELRTPLSGVIGLTELLNETPMTAAQQNLSDSIRLCADTLLTVINDILDFSKIEAGKMKLSIGEFNIADCIRDVIRALTMANKGKKAIMPGLSMAMVNNAVAKSNLVNVIEQIDLPLDRLVYGDKSRLHQVLMNILSNSFKFCNQGSITVRAKVDEETDDDLQILVTVADTGIGIDDYTIRLLFTPFSQADTSTARRYGGTGLGLSICKHLVEMMGGKIWLESTVGKGTTVFFTVKFKKARLITEALAAGSSSTSLSSMVSKPAKAIKSHAHSDSQEKIFTLKQTPFSISGPTPLPHRPGQLRILVAEDNPVNQRIAVSFVEKIGLSVQAVANGVEALEALRSQAEKGEPFDLVLMDVQMPIMDGYEATKVLRMDTNQVVRDVTVIAMTASAIQGDKEKCLQVGMNDYLAKPVRSETLREKLSCYLTWDPSFARPDPEQLPSPTSSLGKIDRSTSPLRFPEGEEPEQLHERTFSEASTLSGRGTRTPPIMSTSATQTRCIEVVDTGTDAFDGFDAGVEQPVVNGFHADGKNGEKETETVDGVDGTEEEEEDSKDDLSITPRPTPIESPTEDSGPPASPSLDHK</sequence>
<dbReference type="InterPro" id="IPR029016">
    <property type="entry name" value="GAF-like_dom_sf"/>
</dbReference>
<dbReference type="EMBL" id="ML119725">
    <property type="protein sequence ID" value="RPA77520.1"/>
    <property type="molecule type" value="Genomic_DNA"/>
</dbReference>
<evidence type="ECO:0000256" key="3">
    <source>
        <dbReference type="ARBA" id="ARBA00012438"/>
    </source>
</evidence>
<feature type="region of interest" description="Disordered" evidence="15">
    <location>
        <begin position="2314"/>
        <end position="2375"/>
    </location>
</feature>
<evidence type="ECO:0000256" key="8">
    <source>
        <dbReference type="ARBA" id="ARBA00022741"/>
    </source>
</evidence>
<dbReference type="SMART" id="SM00388">
    <property type="entry name" value="HisKA"/>
    <property type="match status" value="1"/>
</dbReference>
<dbReference type="InterPro" id="IPR003018">
    <property type="entry name" value="GAF"/>
</dbReference>
<dbReference type="SUPFAM" id="SSF56112">
    <property type="entry name" value="Protein kinase-like (PK-like)"/>
    <property type="match status" value="1"/>
</dbReference>
<dbReference type="InterPro" id="IPR036890">
    <property type="entry name" value="HATPase_C_sf"/>
</dbReference>
<dbReference type="Pfam" id="PF00512">
    <property type="entry name" value="HisKA"/>
    <property type="match status" value="1"/>
</dbReference>
<evidence type="ECO:0000256" key="12">
    <source>
        <dbReference type="ARBA" id="ARBA00023012"/>
    </source>
</evidence>
<name>A0A3N4I084_ASCIM</name>
<dbReference type="GO" id="GO:0005524">
    <property type="term" value="F:ATP binding"/>
    <property type="evidence" value="ECO:0007669"/>
    <property type="project" value="UniProtKB-KW"/>
</dbReference>
<feature type="region of interest" description="Disordered" evidence="15">
    <location>
        <begin position="2225"/>
        <end position="2285"/>
    </location>
</feature>
<dbReference type="Proteomes" id="UP000275078">
    <property type="component" value="Unassembled WGS sequence"/>
</dbReference>
<dbReference type="InterPro" id="IPR027417">
    <property type="entry name" value="P-loop_NTPase"/>
</dbReference>
<evidence type="ECO:0000256" key="10">
    <source>
        <dbReference type="ARBA" id="ARBA00022840"/>
    </source>
</evidence>
<keyword evidence="11" id="KW-1133">Transmembrane helix</keyword>
<keyword evidence="10" id="KW-0067">ATP-binding</keyword>
<accession>A0A3N4I084</accession>
<dbReference type="InterPro" id="IPR011006">
    <property type="entry name" value="CheY-like_superfamily"/>
</dbReference>
<dbReference type="SMART" id="SM00448">
    <property type="entry name" value="REC"/>
    <property type="match status" value="1"/>
</dbReference>
<comment type="catalytic activity">
    <reaction evidence="1">
        <text>ATP + protein L-histidine = ADP + protein N-phospho-L-histidine.</text>
        <dbReference type="EC" id="2.7.13.3"/>
    </reaction>
</comment>
<dbReference type="SUPFAM" id="SSF52172">
    <property type="entry name" value="CheY-like"/>
    <property type="match status" value="1"/>
</dbReference>
<keyword evidence="7" id="KW-0812">Transmembrane</keyword>
<dbReference type="Gene3D" id="3.40.50.2300">
    <property type="match status" value="1"/>
</dbReference>
<evidence type="ECO:0000256" key="2">
    <source>
        <dbReference type="ARBA" id="ARBA00004651"/>
    </source>
</evidence>
<dbReference type="Gene3D" id="3.30.565.10">
    <property type="entry name" value="Histidine kinase-like ATPase, C-terminal domain"/>
    <property type="match status" value="1"/>
</dbReference>
<dbReference type="PANTHER" id="PTHR45339:SF1">
    <property type="entry name" value="HYBRID SIGNAL TRANSDUCTION HISTIDINE KINASE J"/>
    <property type="match status" value="1"/>
</dbReference>
<dbReference type="SMART" id="SM00065">
    <property type="entry name" value="GAF"/>
    <property type="match status" value="1"/>
</dbReference>
<keyword evidence="5 14" id="KW-0597">Phosphoprotein</keyword>
<reference evidence="19 20" key="1">
    <citation type="journal article" date="2018" name="Nat. Ecol. Evol.">
        <title>Pezizomycetes genomes reveal the molecular basis of ectomycorrhizal truffle lifestyle.</title>
        <authorList>
            <person name="Murat C."/>
            <person name="Payen T."/>
            <person name="Noel B."/>
            <person name="Kuo A."/>
            <person name="Morin E."/>
            <person name="Chen J."/>
            <person name="Kohler A."/>
            <person name="Krizsan K."/>
            <person name="Balestrini R."/>
            <person name="Da Silva C."/>
            <person name="Montanini B."/>
            <person name="Hainaut M."/>
            <person name="Levati E."/>
            <person name="Barry K.W."/>
            <person name="Belfiori B."/>
            <person name="Cichocki N."/>
            <person name="Clum A."/>
            <person name="Dockter R.B."/>
            <person name="Fauchery L."/>
            <person name="Guy J."/>
            <person name="Iotti M."/>
            <person name="Le Tacon F."/>
            <person name="Lindquist E.A."/>
            <person name="Lipzen A."/>
            <person name="Malagnac F."/>
            <person name="Mello A."/>
            <person name="Molinier V."/>
            <person name="Miyauchi S."/>
            <person name="Poulain J."/>
            <person name="Riccioni C."/>
            <person name="Rubini A."/>
            <person name="Sitrit Y."/>
            <person name="Splivallo R."/>
            <person name="Traeger S."/>
            <person name="Wang M."/>
            <person name="Zifcakova L."/>
            <person name="Wipf D."/>
            <person name="Zambonelli A."/>
            <person name="Paolocci F."/>
            <person name="Nowrousian M."/>
            <person name="Ottonello S."/>
            <person name="Baldrian P."/>
            <person name="Spatafora J.W."/>
            <person name="Henrissat B."/>
            <person name="Nagy L.G."/>
            <person name="Aury J.M."/>
            <person name="Wincker P."/>
            <person name="Grigoriev I.V."/>
            <person name="Bonfante P."/>
            <person name="Martin F.M."/>
        </authorList>
    </citation>
    <scope>NUCLEOTIDE SEQUENCE [LARGE SCALE GENOMIC DNA]</scope>
    <source>
        <strain evidence="19 20">RN42</strain>
    </source>
</reference>
<dbReference type="PROSITE" id="PS50011">
    <property type="entry name" value="PROTEIN_KINASE_DOM"/>
    <property type="match status" value="1"/>
</dbReference>
<dbReference type="InterPro" id="IPR041664">
    <property type="entry name" value="AAA_16"/>
</dbReference>
<organism evidence="19 20">
    <name type="scientific">Ascobolus immersus RN42</name>
    <dbReference type="NCBI Taxonomy" id="1160509"/>
    <lineage>
        <taxon>Eukaryota</taxon>
        <taxon>Fungi</taxon>
        <taxon>Dikarya</taxon>
        <taxon>Ascomycota</taxon>
        <taxon>Pezizomycotina</taxon>
        <taxon>Pezizomycetes</taxon>
        <taxon>Pezizales</taxon>
        <taxon>Ascobolaceae</taxon>
        <taxon>Ascobolus</taxon>
    </lineage>
</organism>
<dbReference type="SMART" id="SM00220">
    <property type="entry name" value="S_TKc"/>
    <property type="match status" value="1"/>
</dbReference>
<evidence type="ECO:0000256" key="11">
    <source>
        <dbReference type="ARBA" id="ARBA00022989"/>
    </source>
</evidence>
<evidence type="ECO:0000313" key="20">
    <source>
        <dbReference type="Proteomes" id="UP000275078"/>
    </source>
</evidence>
<evidence type="ECO:0000256" key="14">
    <source>
        <dbReference type="PROSITE-ProRule" id="PRU00169"/>
    </source>
</evidence>
<dbReference type="GO" id="GO:0000155">
    <property type="term" value="F:phosphorelay sensor kinase activity"/>
    <property type="evidence" value="ECO:0007669"/>
    <property type="project" value="InterPro"/>
</dbReference>
<evidence type="ECO:0000259" key="18">
    <source>
        <dbReference type="PROSITE" id="PS50110"/>
    </source>
</evidence>
<dbReference type="Gene3D" id="1.10.287.130">
    <property type="match status" value="1"/>
</dbReference>
<keyword evidence="9" id="KW-0418">Kinase</keyword>
<evidence type="ECO:0000313" key="19">
    <source>
        <dbReference type="EMBL" id="RPA77520.1"/>
    </source>
</evidence>
<feature type="region of interest" description="Disordered" evidence="15">
    <location>
        <begin position="1"/>
        <end position="42"/>
    </location>
</feature>
<dbReference type="SUPFAM" id="SSF52540">
    <property type="entry name" value="P-loop containing nucleoside triphosphate hydrolases"/>
    <property type="match status" value="1"/>
</dbReference>
<dbReference type="CDD" id="cd16922">
    <property type="entry name" value="HATPase_EvgS-ArcB-TorS-like"/>
    <property type="match status" value="1"/>
</dbReference>
<dbReference type="PRINTS" id="PR00344">
    <property type="entry name" value="BCTRLSENSOR"/>
</dbReference>
<evidence type="ECO:0000256" key="1">
    <source>
        <dbReference type="ARBA" id="ARBA00000085"/>
    </source>
</evidence>
<keyword evidence="4" id="KW-1003">Cell membrane</keyword>
<feature type="compositionally biased region" description="Low complexity" evidence="15">
    <location>
        <begin position="30"/>
        <end position="42"/>
    </location>
</feature>
<feature type="compositionally biased region" description="Acidic residues" evidence="15">
    <location>
        <begin position="2330"/>
        <end position="2345"/>
    </location>
</feature>
<dbReference type="EC" id="2.7.13.3" evidence="3"/>
<evidence type="ECO:0000256" key="13">
    <source>
        <dbReference type="ARBA" id="ARBA00023136"/>
    </source>
</evidence>
<dbReference type="FunFam" id="1.10.510.10:FF:000579">
    <property type="entry name" value="Sensor histidine kinase/response regulator, putative"/>
    <property type="match status" value="1"/>
</dbReference>
<dbReference type="InterPro" id="IPR036097">
    <property type="entry name" value="HisK_dim/P_sf"/>
</dbReference>
<dbReference type="PANTHER" id="PTHR45339">
    <property type="entry name" value="HYBRID SIGNAL TRANSDUCTION HISTIDINE KINASE J"/>
    <property type="match status" value="1"/>
</dbReference>
<dbReference type="Pfam" id="PF13185">
    <property type="entry name" value="GAF_2"/>
    <property type="match status" value="1"/>
</dbReference>
<protein>
    <recommendedName>
        <fullName evidence="3">histidine kinase</fullName>
        <ecNumber evidence="3">2.7.13.3</ecNumber>
    </recommendedName>
</protein>
<evidence type="ECO:0000259" key="17">
    <source>
        <dbReference type="PROSITE" id="PS50109"/>
    </source>
</evidence>
<dbReference type="GO" id="GO:0005886">
    <property type="term" value="C:plasma membrane"/>
    <property type="evidence" value="ECO:0007669"/>
    <property type="project" value="UniProtKB-SubCell"/>
</dbReference>
<evidence type="ECO:0000256" key="7">
    <source>
        <dbReference type="ARBA" id="ARBA00022692"/>
    </source>
</evidence>
<dbReference type="InterPro" id="IPR000719">
    <property type="entry name" value="Prot_kinase_dom"/>
</dbReference>
<dbReference type="OrthoDB" id="60033at2759"/>
<keyword evidence="12" id="KW-0902">Two-component regulatory system</keyword>
<dbReference type="InterPro" id="IPR001789">
    <property type="entry name" value="Sig_transdc_resp-reg_receiver"/>
</dbReference>
<feature type="domain" description="Protein kinase" evidence="16">
    <location>
        <begin position="75"/>
        <end position="391"/>
    </location>
</feature>
<dbReference type="PROSITE" id="PS50109">
    <property type="entry name" value="HIS_KIN"/>
    <property type="match status" value="1"/>
</dbReference>
<keyword evidence="20" id="KW-1185">Reference proteome</keyword>
<evidence type="ECO:0000256" key="15">
    <source>
        <dbReference type="SAM" id="MobiDB-lite"/>
    </source>
</evidence>
<dbReference type="Gene3D" id="1.10.510.10">
    <property type="entry name" value="Transferase(Phosphotransferase) domain 1"/>
    <property type="match status" value="1"/>
</dbReference>
<dbReference type="Pfam" id="PF02518">
    <property type="entry name" value="HATPase_c"/>
    <property type="match status" value="1"/>
</dbReference>
<dbReference type="InterPro" id="IPR011009">
    <property type="entry name" value="Kinase-like_dom_sf"/>
</dbReference>
<dbReference type="InterPro" id="IPR003661">
    <property type="entry name" value="HisK_dim/P_dom"/>
</dbReference>
<dbReference type="Gene3D" id="3.30.450.40">
    <property type="match status" value="1"/>
</dbReference>
<dbReference type="CDD" id="cd00082">
    <property type="entry name" value="HisKA"/>
    <property type="match status" value="1"/>
</dbReference>
<dbReference type="FunFam" id="3.30.565.10:FF:000010">
    <property type="entry name" value="Sensor histidine kinase RcsC"/>
    <property type="match status" value="1"/>
</dbReference>
<dbReference type="Pfam" id="PF13191">
    <property type="entry name" value="AAA_16"/>
    <property type="match status" value="1"/>
</dbReference>
<feature type="domain" description="Response regulatory" evidence="18">
    <location>
        <begin position="2095"/>
        <end position="2218"/>
    </location>
</feature>
<evidence type="ECO:0000256" key="9">
    <source>
        <dbReference type="ARBA" id="ARBA00022777"/>
    </source>
</evidence>
<dbReference type="SUPFAM" id="SSF47384">
    <property type="entry name" value="Homodimeric domain of signal transducing histidine kinase"/>
    <property type="match status" value="1"/>
</dbReference>
<evidence type="ECO:0000256" key="6">
    <source>
        <dbReference type="ARBA" id="ARBA00022679"/>
    </source>
</evidence>
<dbReference type="STRING" id="1160509.A0A3N4I084"/>
<dbReference type="FunFam" id="3.40.50.2300:FF:000285">
    <property type="entry name" value="Putative sensor histidine kinase/response regulator"/>
    <property type="match status" value="1"/>
</dbReference>
<gene>
    <name evidence="19" type="ORF">BJ508DRAFT_330135</name>
</gene>
<dbReference type="InterPro" id="IPR004358">
    <property type="entry name" value="Sig_transdc_His_kin-like_C"/>
</dbReference>
<proteinExistence type="predicted"/>